<accession>A0ACC2SEX4</accession>
<dbReference type="Proteomes" id="UP001165960">
    <property type="component" value="Unassembled WGS sequence"/>
</dbReference>
<protein>
    <submittedName>
        <fullName evidence="1">Uncharacterized protein</fullName>
    </submittedName>
</protein>
<evidence type="ECO:0000313" key="2">
    <source>
        <dbReference type="Proteomes" id="UP001165960"/>
    </source>
</evidence>
<name>A0ACC2SEX4_9FUNG</name>
<keyword evidence="2" id="KW-1185">Reference proteome</keyword>
<sequence length="89" mass="9504">MYITLASLIDSMVLAMALDHPWEITILHCKWAFPSGSVGRQPASSQEATTGWIPDMLGDPLGREAMGSGGTGSDNLGTYEEPFTSTLKS</sequence>
<reference evidence="1" key="1">
    <citation type="submission" date="2022-04" db="EMBL/GenBank/DDBJ databases">
        <title>Genome of the entomopathogenic fungus Entomophthora muscae.</title>
        <authorList>
            <person name="Elya C."/>
            <person name="Lovett B.R."/>
            <person name="Lee E."/>
            <person name="Macias A.M."/>
            <person name="Hajek A.E."/>
            <person name="De Bivort B.L."/>
            <person name="Kasson M.T."/>
            <person name="De Fine Licht H.H."/>
            <person name="Stajich J.E."/>
        </authorList>
    </citation>
    <scope>NUCLEOTIDE SEQUENCE</scope>
    <source>
        <strain evidence="1">Berkeley</strain>
    </source>
</reference>
<dbReference type="EMBL" id="QTSX02005127">
    <property type="protein sequence ID" value="KAJ9060845.1"/>
    <property type="molecule type" value="Genomic_DNA"/>
</dbReference>
<organism evidence="1 2">
    <name type="scientific">Entomophthora muscae</name>
    <dbReference type="NCBI Taxonomy" id="34485"/>
    <lineage>
        <taxon>Eukaryota</taxon>
        <taxon>Fungi</taxon>
        <taxon>Fungi incertae sedis</taxon>
        <taxon>Zoopagomycota</taxon>
        <taxon>Entomophthoromycotina</taxon>
        <taxon>Entomophthoromycetes</taxon>
        <taxon>Entomophthorales</taxon>
        <taxon>Entomophthoraceae</taxon>
        <taxon>Entomophthora</taxon>
    </lineage>
</organism>
<proteinExistence type="predicted"/>
<comment type="caution">
    <text evidence="1">The sequence shown here is derived from an EMBL/GenBank/DDBJ whole genome shotgun (WGS) entry which is preliminary data.</text>
</comment>
<evidence type="ECO:0000313" key="1">
    <source>
        <dbReference type="EMBL" id="KAJ9060845.1"/>
    </source>
</evidence>
<gene>
    <name evidence="1" type="ORF">DSO57_1026619</name>
</gene>